<feature type="transmembrane region" description="Helical" evidence="1">
    <location>
        <begin position="12"/>
        <end position="31"/>
    </location>
</feature>
<keyword evidence="3" id="KW-1185">Reference proteome</keyword>
<dbReference type="Proteomes" id="UP000516421">
    <property type="component" value="Chromosome"/>
</dbReference>
<evidence type="ECO:0000313" key="3">
    <source>
        <dbReference type="Proteomes" id="UP000516421"/>
    </source>
</evidence>
<dbReference type="RefSeq" id="WP_068169876.1">
    <property type="nucleotide sequence ID" value="NZ_BAAAHX010000003.1"/>
</dbReference>
<sequence>MSFPELSEKVISVVLAGLLFGAGLPALYAVGMRFLAGTTEYTADGRLIETEGPSGVMKALAYVIFAIIVVVIIIAVLWVAKDFMYHTFGFNLFGLADNK</sequence>
<accession>A0A7H2BJS1</accession>
<keyword evidence="1" id="KW-0812">Transmembrane</keyword>
<feature type="transmembrane region" description="Helical" evidence="1">
    <location>
        <begin position="59"/>
        <end position="80"/>
    </location>
</feature>
<name>A0A7H2BJS1_9MICC</name>
<organism evidence="2 3">
    <name type="scientific">Rothia amarae</name>
    <dbReference type="NCBI Taxonomy" id="169480"/>
    <lineage>
        <taxon>Bacteria</taxon>
        <taxon>Bacillati</taxon>
        <taxon>Actinomycetota</taxon>
        <taxon>Actinomycetes</taxon>
        <taxon>Micrococcales</taxon>
        <taxon>Micrococcaceae</taxon>
        <taxon>Rothia</taxon>
    </lineage>
</organism>
<gene>
    <name evidence="2" type="ORF">IDM48_00160</name>
</gene>
<proteinExistence type="predicted"/>
<evidence type="ECO:0000256" key="1">
    <source>
        <dbReference type="SAM" id="Phobius"/>
    </source>
</evidence>
<reference evidence="2 3" key="1">
    <citation type="submission" date="2020-09" db="EMBL/GenBank/DDBJ databases">
        <title>Investigation of environmental microbe.</title>
        <authorList>
            <person name="Ou Y."/>
            <person name="Kang Q."/>
        </authorList>
    </citation>
    <scope>NUCLEOTIDE SEQUENCE [LARGE SCALE GENOMIC DNA]</scope>
    <source>
        <strain evidence="2 3">KJZ-9</strain>
    </source>
</reference>
<dbReference type="KEGG" id="rama:IDM48_00160"/>
<keyword evidence="1" id="KW-1133">Transmembrane helix</keyword>
<evidence type="ECO:0000313" key="2">
    <source>
        <dbReference type="EMBL" id="QNV39917.1"/>
    </source>
</evidence>
<dbReference type="AlphaFoldDB" id="A0A7H2BJS1"/>
<keyword evidence="1" id="KW-0472">Membrane</keyword>
<dbReference type="EMBL" id="CP061538">
    <property type="protein sequence ID" value="QNV39917.1"/>
    <property type="molecule type" value="Genomic_DNA"/>
</dbReference>
<protein>
    <submittedName>
        <fullName evidence="2">Uncharacterized protein</fullName>
    </submittedName>
</protein>